<accession>A0A1F8F993</accession>
<name>A0A1F8F993_9BACT</name>
<evidence type="ECO:0000256" key="1">
    <source>
        <dbReference type="SAM" id="MobiDB-lite"/>
    </source>
</evidence>
<evidence type="ECO:0000313" key="3">
    <source>
        <dbReference type="Proteomes" id="UP000177167"/>
    </source>
</evidence>
<sequence>MFIWLTLIKGTQNMVFLKQALIVSHLSLFWFLTPTETGQMTSGKDPQKPSITTESKFSNLHQTFLG</sequence>
<protein>
    <submittedName>
        <fullName evidence="2">Uncharacterized protein</fullName>
    </submittedName>
</protein>
<dbReference type="Proteomes" id="UP000177167">
    <property type="component" value="Unassembled WGS sequence"/>
</dbReference>
<evidence type="ECO:0000313" key="2">
    <source>
        <dbReference type="EMBL" id="OGN09717.1"/>
    </source>
</evidence>
<proteinExistence type="predicted"/>
<reference evidence="2 3" key="1">
    <citation type="journal article" date="2016" name="Nat. Commun.">
        <title>Thousands of microbial genomes shed light on interconnected biogeochemical processes in an aquifer system.</title>
        <authorList>
            <person name="Anantharaman K."/>
            <person name="Brown C.T."/>
            <person name="Hug L.A."/>
            <person name="Sharon I."/>
            <person name="Castelle C.J."/>
            <person name="Probst A.J."/>
            <person name="Thomas B.C."/>
            <person name="Singh A."/>
            <person name="Wilkins M.J."/>
            <person name="Karaoz U."/>
            <person name="Brodie E.L."/>
            <person name="Williams K.H."/>
            <person name="Hubbard S.S."/>
            <person name="Banfield J.F."/>
        </authorList>
    </citation>
    <scope>NUCLEOTIDE SEQUENCE [LARGE SCALE GENOMIC DNA]</scope>
</reference>
<gene>
    <name evidence="2" type="ORF">A3J46_02665</name>
</gene>
<organism evidence="2 3">
    <name type="scientific">Candidatus Yanofskybacteria bacterium RIFCSPHIGHO2_02_FULL_41_11</name>
    <dbReference type="NCBI Taxonomy" id="1802675"/>
    <lineage>
        <taxon>Bacteria</taxon>
        <taxon>Candidatus Yanofskyibacteriota</taxon>
    </lineage>
</organism>
<dbReference type="EMBL" id="MGJP01000028">
    <property type="protein sequence ID" value="OGN09717.1"/>
    <property type="molecule type" value="Genomic_DNA"/>
</dbReference>
<comment type="caution">
    <text evidence="2">The sequence shown here is derived from an EMBL/GenBank/DDBJ whole genome shotgun (WGS) entry which is preliminary data.</text>
</comment>
<feature type="region of interest" description="Disordered" evidence="1">
    <location>
        <begin position="37"/>
        <end position="66"/>
    </location>
</feature>
<dbReference type="AlphaFoldDB" id="A0A1F8F993"/>